<comment type="caution">
    <text evidence="1">The sequence shown here is derived from an EMBL/GenBank/DDBJ whole genome shotgun (WGS) entry which is preliminary data.</text>
</comment>
<name>A0A7Z0C2Z9_9ACTN</name>
<keyword evidence="2" id="KW-1185">Reference proteome</keyword>
<gene>
    <name evidence="1" type="ORF">BKA05_000046</name>
</gene>
<evidence type="ECO:0000313" key="1">
    <source>
        <dbReference type="EMBL" id="NYI08531.1"/>
    </source>
</evidence>
<dbReference type="AlphaFoldDB" id="A0A7Z0C2Z9"/>
<evidence type="ECO:0000313" key="2">
    <source>
        <dbReference type="Proteomes" id="UP000537326"/>
    </source>
</evidence>
<dbReference type="Proteomes" id="UP000537326">
    <property type="component" value="Unassembled WGS sequence"/>
</dbReference>
<dbReference type="EMBL" id="JACBZI010000001">
    <property type="protein sequence ID" value="NYI08531.1"/>
    <property type="molecule type" value="Genomic_DNA"/>
</dbReference>
<reference evidence="1 2" key="1">
    <citation type="submission" date="2020-07" db="EMBL/GenBank/DDBJ databases">
        <title>Sequencing the genomes of 1000 actinobacteria strains.</title>
        <authorList>
            <person name="Klenk H.-P."/>
        </authorList>
    </citation>
    <scope>NUCLEOTIDE SEQUENCE [LARGE SCALE GENOMIC DNA]</scope>
    <source>
        <strain evidence="1 2">DSM 18248</strain>
    </source>
</reference>
<protein>
    <submittedName>
        <fullName evidence="1">Uncharacterized protein</fullName>
    </submittedName>
</protein>
<sequence length="40" mass="4371">MLVAPGDTPRRPPLTRDTAGYQACIINLLPREYPDSTGTL</sequence>
<accession>A0A7Z0C2Z9</accession>
<proteinExistence type="predicted"/>
<organism evidence="1 2">
    <name type="scientific">Nocardioides marinus</name>
    <dbReference type="NCBI Taxonomy" id="374514"/>
    <lineage>
        <taxon>Bacteria</taxon>
        <taxon>Bacillati</taxon>
        <taxon>Actinomycetota</taxon>
        <taxon>Actinomycetes</taxon>
        <taxon>Propionibacteriales</taxon>
        <taxon>Nocardioidaceae</taxon>
        <taxon>Nocardioides</taxon>
    </lineage>
</organism>